<accession>A0AAD1XU65</accession>
<name>A0AAD1XU65_EUPCR</name>
<proteinExistence type="predicted"/>
<evidence type="ECO:0000256" key="1">
    <source>
        <dbReference type="ARBA" id="ARBA00004141"/>
    </source>
</evidence>
<organism evidence="6 7">
    <name type="scientific">Euplotes crassus</name>
    <dbReference type="NCBI Taxonomy" id="5936"/>
    <lineage>
        <taxon>Eukaryota</taxon>
        <taxon>Sar</taxon>
        <taxon>Alveolata</taxon>
        <taxon>Ciliophora</taxon>
        <taxon>Intramacronucleata</taxon>
        <taxon>Spirotrichea</taxon>
        <taxon>Hypotrichia</taxon>
        <taxon>Euplotida</taxon>
        <taxon>Euplotidae</taxon>
        <taxon>Moneuplotes</taxon>
    </lineage>
</organism>
<keyword evidence="4 5" id="KW-0472">Membrane</keyword>
<reference evidence="6" key="1">
    <citation type="submission" date="2023-07" db="EMBL/GenBank/DDBJ databases">
        <authorList>
            <consortium name="AG Swart"/>
            <person name="Singh M."/>
            <person name="Singh A."/>
            <person name="Seah K."/>
            <person name="Emmerich C."/>
        </authorList>
    </citation>
    <scope>NUCLEOTIDE SEQUENCE</scope>
    <source>
        <strain evidence="6">DP1</strain>
    </source>
</reference>
<evidence type="ECO:0000256" key="3">
    <source>
        <dbReference type="ARBA" id="ARBA00022989"/>
    </source>
</evidence>
<keyword evidence="7" id="KW-1185">Reference proteome</keyword>
<comment type="caution">
    <text evidence="6">The sequence shown here is derived from an EMBL/GenBank/DDBJ whole genome shotgun (WGS) entry which is preliminary data.</text>
</comment>
<protein>
    <recommendedName>
        <fullName evidence="8">Secretory carrier membrane protein</fullName>
    </recommendedName>
</protein>
<evidence type="ECO:0000313" key="7">
    <source>
        <dbReference type="Proteomes" id="UP001295684"/>
    </source>
</evidence>
<keyword evidence="2 5" id="KW-0812">Transmembrane</keyword>
<comment type="subcellular location">
    <subcellularLocation>
        <location evidence="1">Membrane</location>
        <topology evidence="1">Multi-pass membrane protein</topology>
    </subcellularLocation>
</comment>
<dbReference type="GO" id="GO:0016020">
    <property type="term" value="C:membrane"/>
    <property type="evidence" value="ECO:0007669"/>
    <property type="project" value="UniProtKB-SubCell"/>
</dbReference>
<evidence type="ECO:0000256" key="5">
    <source>
        <dbReference type="SAM" id="Phobius"/>
    </source>
</evidence>
<keyword evidence="3 5" id="KW-1133">Transmembrane helix</keyword>
<dbReference type="GO" id="GO:0015031">
    <property type="term" value="P:protein transport"/>
    <property type="evidence" value="ECO:0007669"/>
    <property type="project" value="InterPro"/>
</dbReference>
<feature type="transmembrane region" description="Helical" evidence="5">
    <location>
        <begin position="104"/>
        <end position="127"/>
    </location>
</feature>
<feature type="transmembrane region" description="Helical" evidence="5">
    <location>
        <begin position="75"/>
        <end position="98"/>
    </location>
</feature>
<dbReference type="InterPro" id="IPR007273">
    <property type="entry name" value="SCAMP"/>
</dbReference>
<sequence>MKYIGKAAIGRAERQAKYQVSNIRDNVEGALGGGRKVDLDWKDFNYPPLLKLFHYSTSRLKNPVLRFMRILHINFLMYILGICPLNFLGNIVISASGAGAGVNVFYSLLNILVFGAFALFVFYSGFYGNIRKPPGYHLLAYRIGQGVQCTLYFTFSILALGPFNGWAQISSLGGSGGEGFAIFLCVIESLLYSVITISGGLCLYLSFAYFEEDPFKDEIQENDTNVRV</sequence>
<evidence type="ECO:0008006" key="8">
    <source>
        <dbReference type="Google" id="ProtNLM"/>
    </source>
</evidence>
<dbReference type="AlphaFoldDB" id="A0AAD1XU65"/>
<gene>
    <name evidence="6" type="ORF">ECRASSUSDP1_LOCUS20620</name>
</gene>
<evidence type="ECO:0000256" key="4">
    <source>
        <dbReference type="ARBA" id="ARBA00023136"/>
    </source>
</evidence>
<evidence type="ECO:0000313" key="6">
    <source>
        <dbReference type="EMBL" id="CAI2379211.1"/>
    </source>
</evidence>
<dbReference type="EMBL" id="CAMPGE010021031">
    <property type="protein sequence ID" value="CAI2379211.1"/>
    <property type="molecule type" value="Genomic_DNA"/>
</dbReference>
<feature type="transmembrane region" description="Helical" evidence="5">
    <location>
        <begin position="180"/>
        <end position="207"/>
    </location>
</feature>
<evidence type="ECO:0000256" key="2">
    <source>
        <dbReference type="ARBA" id="ARBA00022692"/>
    </source>
</evidence>
<dbReference type="Pfam" id="PF04144">
    <property type="entry name" value="SCAMP"/>
    <property type="match status" value="1"/>
</dbReference>
<dbReference type="Proteomes" id="UP001295684">
    <property type="component" value="Unassembled WGS sequence"/>
</dbReference>